<proteinExistence type="predicted"/>
<keyword evidence="3" id="KW-1185">Reference proteome</keyword>
<dbReference type="AlphaFoldDB" id="A0AAV3PRY4"/>
<evidence type="ECO:0000256" key="1">
    <source>
        <dbReference type="SAM" id="MobiDB-lite"/>
    </source>
</evidence>
<gene>
    <name evidence="2" type="ORF">LIER_12496</name>
</gene>
<dbReference type="Proteomes" id="UP001454036">
    <property type="component" value="Unassembled WGS sequence"/>
</dbReference>
<reference evidence="2 3" key="1">
    <citation type="submission" date="2024-01" db="EMBL/GenBank/DDBJ databases">
        <title>The complete chloroplast genome sequence of Lithospermum erythrorhizon: insights into the phylogenetic relationship among Boraginaceae species and the maternal lineages of purple gromwells.</title>
        <authorList>
            <person name="Okada T."/>
            <person name="Watanabe K."/>
        </authorList>
    </citation>
    <scope>NUCLEOTIDE SEQUENCE [LARGE SCALE GENOMIC DNA]</scope>
</reference>
<dbReference type="EMBL" id="BAABME010002419">
    <property type="protein sequence ID" value="GAA0154549.1"/>
    <property type="molecule type" value="Genomic_DNA"/>
</dbReference>
<protein>
    <submittedName>
        <fullName evidence="2">Uncharacterized protein</fullName>
    </submittedName>
</protein>
<organism evidence="2 3">
    <name type="scientific">Lithospermum erythrorhizon</name>
    <name type="common">Purple gromwell</name>
    <name type="synonym">Lithospermum officinale var. erythrorhizon</name>
    <dbReference type="NCBI Taxonomy" id="34254"/>
    <lineage>
        <taxon>Eukaryota</taxon>
        <taxon>Viridiplantae</taxon>
        <taxon>Streptophyta</taxon>
        <taxon>Embryophyta</taxon>
        <taxon>Tracheophyta</taxon>
        <taxon>Spermatophyta</taxon>
        <taxon>Magnoliopsida</taxon>
        <taxon>eudicotyledons</taxon>
        <taxon>Gunneridae</taxon>
        <taxon>Pentapetalae</taxon>
        <taxon>asterids</taxon>
        <taxon>lamiids</taxon>
        <taxon>Boraginales</taxon>
        <taxon>Boraginaceae</taxon>
        <taxon>Boraginoideae</taxon>
        <taxon>Lithospermeae</taxon>
        <taxon>Lithospermum</taxon>
    </lineage>
</organism>
<comment type="caution">
    <text evidence="2">The sequence shown here is derived from an EMBL/GenBank/DDBJ whole genome shotgun (WGS) entry which is preliminary data.</text>
</comment>
<sequence>MSQSSENNINNFEVRQRTGPNQEEASTSGGMLVLRAACMVSNQQFLCSMPYSLPPIRLSKPSSFPVKSETSLLSLAQTKCWRVVITRSGSSLMGV</sequence>
<accession>A0AAV3PRY4</accession>
<name>A0AAV3PRY4_LITER</name>
<evidence type="ECO:0000313" key="3">
    <source>
        <dbReference type="Proteomes" id="UP001454036"/>
    </source>
</evidence>
<feature type="region of interest" description="Disordered" evidence="1">
    <location>
        <begin position="1"/>
        <end position="26"/>
    </location>
</feature>
<evidence type="ECO:0000313" key="2">
    <source>
        <dbReference type="EMBL" id="GAA0154549.1"/>
    </source>
</evidence>